<dbReference type="SUPFAM" id="SSF50729">
    <property type="entry name" value="PH domain-like"/>
    <property type="match status" value="1"/>
</dbReference>
<dbReference type="InterPro" id="IPR000156">
    <property type="entry name" value="Ran_bind_dom"/>
</dbReference>
<dbReference type="PANTHER" id="PTHR38697:SF1">
    <property type="entry name" value="NUCLEAR PORE COMPLEX PROTEIN SIMILAR TO S. CEREVISIAE NUP2 (EUROFUNG)"/>
    <property type="match status" value="1"/>
</dbReference>
<dbReference type="Proteomes" id="UP000269793">
    <property type="component" value="Chromosome II"/>
</dbReference>
<feature type="compositionally biased region" description="Low complexity" evidence="1">
    <location>
        <begin position="112"/>
        <end position="127"/>
    </location>
</feature>
<dbReference type="PROSITE" id="PS50196">
    <property type="entry name" value="RANBD1"/>
    <property type="match status" value="1"/>
</dbReference>
<evidence type="ECO:0000259" key="2">
    <source>
        <dbReference type="PROSITE" id="PS50196"/>
    </source>
</evidence>
<dbReference type="InterPro" id="IPR011993">
    <property type="entry name" value="PH-like_dom_sf"/>
</dbReference>
<dbReference type="CDD" id="cd13170">
    <property type="entry name" value="RanBD_NUP50"/>
    <property type="match status" value="1"/>
</dbReference>
<evidence type="ECO:0000313" key="3">
    <source>
        <dbReference type="EMBL" id="AYO42446.1"/>
    </source>
</evidence>
<feature type="compositionally biased region" description="Basic and acidic residues" evidence="1">
    <location>
        <begin position="194"/>
        <end position="203"/>
    </location>
</feature>
<dbReference type="Pfam" id="PF00638">
    <property type="entry name" value="Ran_BP1"/>
    <property type="match status" value="1"/>
</dbReference>
<feature type="compositionally biased region" description="Acidic residues" evidence="1">
    <location>
        <begin position="39"/>
        <end position="50"/>
    </location>
</feature>
<feature type="compositionally biased region" description="Low complexity" evidence="1">
    <location>
        <begin position="680"/>
        <end position="705"/>
    </location>
</feature>
<feature type="compositionally biased region" description="Low complexity" evidence="1">
    <location>
        <begin position="601"/>
        <end position="627"/>
    </location>
</feature>
<feature type="compositionally biased region" description="Basic and acidic residues" evidence="1">
    <location>
        <begin position="487"/>
        <end position="497"/>
    </location>
</feature>
<gene>
    <name evidence="3" type="primary">NSP1_2</name>
    <name evidence="3" type="ORF">DNF11_1496</name>
</gene>
<evidence type="ECO:0000256" key="1">
    <source>
        <dbReference type="SAM" id="MobiDB-lite"/>
    </source>
</evidence>
<evidence type="ECO:0000313" key="4">
    <source>
        <dbReference type="Proteomes" id="UP000269793"/>
    </source>
</evidence>
<dbReference type="EMBL" id="CP033149">
    <property type="protein sequence ID" value="AYO42446.1"/>
    <property type="molecule type" value="Genomic_DNA"/>
</dbReference>
<organism evidence="3 4">
    <name type="scientific">Malassezia restricta (strain ATCC 96810 / NBRC 103918 / CBS 7877)</name>
    <name type="common">Seborrheic dermatitis infection agent</name>
    <dbReference type="NCBI Taxonomy" id="425264"/>
    <lineage>
        <taxon>Eukaryota</taxon>
        <taxon>Fungi</taxon>
        <taxon>Dikarya</taxon>
        <taxon>Basidiomycota</taxon>
        <taxon>Ustilaginomycotina</taxon>
        <taxon>Malasseziomycetes</taxon>
        <taxon>Malasseziales</taxon>
        <taxon>Malasseziaceae</taxon>
        <taxon>Malassezia</taxon>
    </lineage>
</organism>
<dbReference type="InterPro" id="IPR053074">
    <property type="entry name" value="NPC_Nucleoporin"/>
</dbReference>
<feature type="domain" description="RanBD1" evidence="2">
    <location>
        <begin position="710"/>
        <end position="823"/>
    </location>
</feature>
<reference evidence="3 4" key="1">
    <citation type="submission" date="2018-10" db="EMBL/GenBank/DDBJ databases">
        <title>Complete genome sequence of Malassezia restricta CBS 7877.</title>
        <authorList>
            <person name="Morand S.C."/>
            <person name="Bertignac M."/>
            <person name="Iltis A."/>
            <person name="Kolder I."/>
            <person name="Pirovano W."/>
            <person name="Jourdain R."/>
            <person name="Clavaud C."/>
        </authorList>
    </citation>
    <scope>NUCLEOTIDE SEQUENCE [LARGE SCALE GENOMIC DNA]</scope>
    <source>
        <strain evidence="3 4">CBS 7877</strain>
    </source>
</reference>
<keyword evidence="4" id="KW-1185">Reference proteome</keyword>
<feature type="region of interest" description="Disordered" evidence="1">
    <location>
        <begin position="1"/>
        <end position="423"/>
    </location>
</feature>
<dbReference type="STRING" id="425264.A0A3G2S3V9"/>
<feature type="compositionally biased region" description="Low complexity" evidence="1">
    <location>
        <begin position="563"/>
        <end position="592"/>
    </location>
</feature>
<dbReference type="VEuPathDB" id="FungiDB:DNF11_1496"/>
<dbReference type="AlphaFoldDB" id="A0A3G2S3V9"/>
<feature type="compositionally biased region" description="Low complexity" evidence="1">
    <location>
        <begin position="636"/>
        <end position="648"/>
    </location>
</feature>
<name>A0A3G2S3V9_MALR7</name>
<dbReference type="PANTHER" id="PTHR38697">
    <property type="entry name" value="NUCLEAR PORE COMPLEX PROTEIN SIMILAR TO S. CEREVISIAE NUP2 (EUROFUNG)"/>
    <property type="match status" value="1"/>
</dbReference>
<protein>
    <submittedName>
        <fullName evidence="3">Nucleoporin NSP1</fullName>
    </submittedName>
</protein>
<feature type="compositionally biased region" description="Polar residues" evidence="1">
    <location>
        <begin position="153"/>
        <end position="163"/>
    </location>
</feature>
<feature type="compositionally biased region" description="Polar residues" evidence="1">
    <location>
        <begin position="533"/>
        <end position="552"/>
    </location>
</feature>
<dbReference type="Gene3D" id="2.30.29.30">
    <property type="entry name" value="Pleckstrin-homology domain (PH domain)/Phosphotyrosine-binding domain (PTB)"/>
    <property type="match status" value="1"/>
</dbReference>
<feature type="compositionally biased region" description="Polar residues" evidence="1">
    <location>
        <begin position="240"/>
        <end position="256"/>
    </location>
</feature>
<feature type="compositionally biased region" description="Low complexity" evidence="1">
    <location>
        <begin position="51"/>
        <end position="64"/>
    </location>
</feature>
<dbReference type="OrthoDB" id="185618at2759"/>
<accession>A0A3G2S3V9</accession>
<feature type="region of interest" description="Disordered" evidence="1">
    <location>
        <begin position="482"/>
        <end position="732"/>
    </location>
</feature>
<feature type="compositionally biased region" description="Basic and acidic residues" evidence="1">
    <location>
        <begin position="386"/>
        <end position="399"/>
    </location>
</feature>
<proteinExistence type="predicted"/>
<feature type="compositionally biased region" description="Pro residues" evidence="1">
    <location>
        <begin position="223"/>
        <end position="232"/>
    </location>
</feature>
<feature type="compositionally biased region" description="Polar residues" evidence="1">
    <location>
        <begin position="658"/>
        <end position="676"/>
    </location>
</feature>
<feature type="compositionally biased region" description="Pro residues" evidence="1">
    <location>
        <begin position="400"/>
        <end position="414"/>
    </location>
</feature>
<dbReference type="SMART" id="SM00160">
    <property type="entry name" value="RanBD"/>
    <property type="match status" value="1"/>
</dbReference>
<sequence>MSHRGEQGGEAPGLPRSQSLVQGLFGWMSPFRHGRGDTSMEEDDDGEDTFAEASEGPAPEEVVPAPTPSPDVSLRSNPSPYARRPWTPRVPPSPSASMVFHPGSFETPTKRTPVASVPFSTSPFSTTRNSPGRRHAPIYFGPGTSTRKAHSPLRSTIPATHSMSAIPREPMLTTPEKRRKTQESTEASSVAFEKPAEEPEVPVRRSTRAASAMRQVLDSMQPVAPPAAPKPAVPEVVNPYQTRSKSTRPSRPTLSTRAKALEAARQRASKTASPPPEKPSSLLDVVERTEPRRSSRLSTQDTPLWHVTNKPKRPSPLAMNTLEQADADVPASGSMYDTIPPSMSDASLVPQLTSRLPKSATARDVSTVAKRPRDTVEDVAGPTPSEEPKGGTESQEPKQDPTPVPAPQPAPAPSPARVAAPAAAPVDVPSWCIVTPPTRREMPKGLSEEQIQALNVPYNDLAVFSFDVAPAKCDGTFAQVPSSTLKDTSKPLMDAETKSASFATEAPKMSSEAQPSSLKGAGEVPKPAATPAFGSTETTPSFTFGTQAQPSSEAPKPSFTFGAPAKPSSEAPKPSFTFGAPAKPSSEASKPSFTFGAQATSSSSEAPKPSFSFGASAKPSSEASKPSFTFGAQATSSSSEAPKPSFSFGASAKPSFTFGASTKPSVESTETKSSGNAVKPSFSFSSQAPVAPSVPSSVPAAETSSDAGAPDTNALTSQGQGEEDETTSHEVRSKIWRLDGGQWQDMGVCILRIKTSKETSKSRVLARNAVNGNVVLNFALYEGLRVTCEKSVLLFLGFVDAKPCNLRCKVKTNEAAESLKEALMSHVNH</sequence>